<evidence type="ECO:0000313" key="3">
    <source>
        <dbReference type="Proteomes" id="UP001170310"/>
    </source>
</evidence>
<accession>A0AAW7YW96</accession>
<evidence type="ECO:0000313" key="2">
    <source>
        <dbReference type="EMBL" id="MDO6574478.1"/>
    </source>
</evidence>
<dbReference type="RefSeq" id="WP_303521404.1">
    <property type="nucleotide sequence ID" value="NZ_JAUOQO010000008.1"/>
</dbReference>
<feature type="transmembrane region" description="Helical" evidence="1">
    <location>
        <begin position="7"/>
        <end position="27"/>
    </location>
</feature>
<dbReference type="AlphaFoldDB" id="A0AAW7YW96"/>
<keyword evidence="1" id="KW-0812">Transmembrane</keyword>
<keyword evidence="1" id="KW-1133">Transmembrane helix</keyword>
<evidence type="ECO:0008006" key="4">
    <source>
        <dbReference type="Google" id="ProtNLM"/>
    </source>
</evidence>
<gene>
    <name evidence="2" type="ORF">Q4528_09910</name>
</gene>
<keyword evidence="1" id="KW-0472">Membrane</keyword>
<reference evidence="2" key="1">
    <citation type="submission" date="2023-07" db="EMBL/GenBank/DDBJ databases">
        <title>Genome content predicts the carbon catabolic preferences of heterotrophic bacteria.</title>
        <authorList>
            <person name="Gralka M."/>
        </authorList>
    </citation>
    <scope>NUCLEOTIDE SEQUENCE</scope>
    <source>
        <strain evidence="2">E2R20</strain>
    </source>
</reference>
<dbReference type="EMBL" id="JAUOQO010000008">
    <property type="protein sequence ID" value="MDO6574478.1"/>
    <property type="molecule type" value="Genomic_DNA"/>
</dbReference>
<organism evidence="2 3">
    <name type="scientific">Staphylococcus pasteuri_A</name>
    <dbReference type="NCBI Taxonomy" id="3062664"/>
    <lineage>
        <taxon>Bacteria</taxon>
        <taxon>Bacillati</taxon>
        <taxon>Bacillota</taxon>
        <taxon>Bacilli</taxon>
        <taxon>Bacillales</taxon>
        <taxon>Staphylococcaceae</taxon>
        <taxon>Staphylococcus</taxon>
    </lineage>
</organism>
<proteinExistence type="predicted"/>
<name>A0AAW7YW96_9STAP</name>
<keyword evidence="3" id="KW-1185">Reference proteome</keyword>
<evidence type="ECO:0000256" key="1">
    <source>
        <dbReference type="SAM" id="Phobius"/>
    </source>
</evidence>
<comment type="caution">
    <text evidence="2">The sequence shown here is derived from an EMBL/GenBank/DDBJ whole genome shotgun (WGS) entry which is preliminary data.</text>
</comment>
<protein>
    <recommendedName>
        <fullName evidence="4">Lipoprotein</fullName>
    </recommendedName>
</protein>
<sequence length="161" mass="19004">MRIQNRWVITILFLILSILLLIGISIYNNIKTVDLSNTSINGIHLNDQFHKKNYKVNKNIKVDRYTFYNHREHNDLTLKVHKKKNIVKGIVLVKDKDVPTNFDVKIGSHIDQAINSLGSNYQKNKIGKNYQSITYRDRYNHMKLNILYKDGIVKRIEFFSK</sequence>
<dbReference type="Proteomes" id="UP001170310">
    <property type="component" value="Unassembled WGS sequence"/>
</dbReference>